<organism evidence="2 3">
    <name type="scientific">Ruminococcoides intestinale</name>
    <dbReference type="NCBI Taxonomy" id="3133162"/>
    <lineage>
        <taxon>Bacteria</taxon>
        <taxon>Bacillati</taxon>
        <taxon>Bacillota</taxon>
        <taxon>Clostridia</taxon>
        <taxon>Eubacteriales</taxon>
        <taxon>Oscillospiraceae</taxon>
        <taxon>Ruminococcoides</taxon>
    </lineage>
</organism>
<dbReference type="InterPro" id="IPR037284">
    <property type="entry name" value="SUF_FeS_clus_asmbl_SufBD_sf"/>
</dbReference>
<feature type="domain" description="SUF system FeS cluster assembly SufBD core" evidence="1">
    <location>
        <begin position="102"/>
        <end position="328"/>
    </location>
</feature>
<accession>A0ABV1F7F8</accession>
<dbReference type="EMBL" id="JBBMEZ010000005">
    <property type="protein sequence ID" value="MEQ2469314.1"/>
    <property type="molecule type" value="Genomic_DNA"/>
</dbReference>
<keyword evidence="3" id="KW-1185">Reference proteome</keyword>
<dbReference type="Proteomes" id="UP001490816">
    <property type="component" value="Unassembled WGS sequence"/>
</dbReference>
<gene>
    <name evidence="2" type="ORF">WMO39_03050</name>
</gene>
<dbReference type="SUPFAM" id="SSF101960">
    <property type="entry name" value="Stabilizer of iron transporter SufD"/>
    <property type="match status" value="1"/>
</dbReference>
<evidence type="ECO:0000259" key="1">
    <source>
        <dbReference type="Pfam" id="PF01458"/>
    </source>
</evidence>
<dbReference type="Pfam" id="PF01458">
    <property type="entry name" value="SUFBD_core"/>
    <property type="match status" value="1"/>
</dbReference>
<proteinExistence type="predicted"/>
<sequence>MVDNKDLTVNFLPSPTWNRLGVNRAKIRNIPVDGWNSIPVQKEIIEKYINNSDSEIWDSFANIQTGMGEEIDEISKISQSKKIRISADKTKSEKLFFNCKNGENAFADVELYAPENTELTVFMTMQSAWNANGICAIRTKFKAEKGAKIRLVQLNLLSQNFRFINDVGAECEDNAAAEILQLFIGGNETYTGTKTTLLGRQSNLDLNVGYYCKDEQLLDMNYVAEHIGKKTVSSMNAGGVLRDKAHKLFRGTIDFPLGSSGAKGDENEDVLILGEDVINQTVPLILCAEEDVEGNHGASIGRPSDDVLFYLASRGLDEEEACNLMARAKLDALCSKIGDEELETLAKSCLEEVTGYANEKL</sequence>
<evidence type="ECO:0000313" key="3">
    <source>
        <dbReference type="Proteomes" id="UP001490816"/>
    </source>
</evidence>
<dbReference type="PANTHER" id="PTHR43575:SF1">
    <property type="entry name" value="PROTEIN ABCI7, CHLOROPLASTIC"/>
    <property type="match status" value="1"/>
</dbReference>
<dbReference type="PANTHER" id="PTHR43575">
    <property type="entry name" value="PROTEIN ABCI7, CHLOROPLASTIC"/>
    <property type="match status" value="1"/>
</dbReference>
<comment type="caution">
    <text evidence="2">The sequence shown here is derived from an EMBL/GenBank/DDBJ whole genome shotgun (WGS) entry which is preliminary data.</text>
</comment>
<name>A0ABV1F7F8_9FIRM</name>
<protein>
    <submittedName>
        <fullName evidence="2">SufD family Fe-S cluster assembly protein</fullName>
    </submittedName>
</protein>
<dbReference type="RefSeq" id="WP_117950381.1">
    <property type="nucleotide sequence ID" value="NZ_JBBMEZ010000005.1"/>
</dbReference>
<dbReference type="InterPro" id="IPR000825">
    <property type="entry name" value="SUF_FeS_clus_asmbl_SufBD_core"/>
</dbReference>
<evidence type="ECO:0000313" key="2">
    <source>
        <dbReference type="EMBL" id="MEQ2469314.1"/>
    </source>
</evidence>
<reference evidence="2 3" key="1">
    <citation type="submission" date="2024-03" db="EMBL/GenBank/DDBJ databases">
        <title>Human intestinal bacterial collection.</title>
        <authorList>
            <person name="Pauvert C."/>
            <person name="Hitch T.C.A."/>
            <person name="Clavel T."/>
        </authorList>
    </citation>
    <scope>NUCLEOTIDE SEQUENCE [LARGE SCALE GENOMIC DNA]</scope>
    <source>
        <strain evidence="2 3">CLA-JM-H38</strain>
    </source>
</reference>
<dbReference type="InterPro" id="IPR055346">
    <property type="entry name" value="Fe-S_cluster_assembly_SufBD"/>
</dbReference>